<name>A0A9W9T9Z5_9EURO</name>
<keyword evidence="3" id="KW-1185">Reference proteome</keyword>
<feature type="compositionally biased region" description="Basic residues" evidence="1">
    <location>
        <begin position="84"/>
        <end position="96"/>
    </location>
</feature>
<feature type="compositionally biased region" description="Basic residues" evidence="1">
    <location>
        <begin position="1"/>
        <end position="10"/>
    </location>
</feature>
<evidence type="ECO:0000256" key="1">
    <source>
        <dbReference type="SAM" id="MobiDB-lite"/>
    </source>
</evidence>
<dbReference type="AlphaFoldDB" id="A0A9W9T9Z5"/>
<evidence type="ECO:0000313" key="3">
    <source>
        <dbReference type="Proteomes" id="UP001150941"/>
    </source>
</evidence>
<comment type="caution">
    <text evidence="2">The sequence shown here is derived from an EMBL/GenBank/DDBJ whole genome shotgun (WGS) entry which is preliminary data.</text>
</comment>
<dbReference type="Gene3D" id="1.25.40.10">
    <property type="entry name" value="Tetratricopeptide repeat domain"/>
    <property type="match status" value="1"/>
</dbReference>
<dbReference type="RefSeq" id="XP_058325540.1">
    <property type="nucleotide sequence ID" value="XM_058480017.1"/>
</dbReference>
<dbReference type="GO" id="GO:0072344">
    <property type="term" value="P:rescue of stalled ribosome"/>
    <property type="evidence" value="ECO:0007669"/>
    <property type="project" value="TreeGrafter"/>
</dbReference>
<feature type="compositionally biased region" description="Acidic residues" evidence="1">
    <location>
        <begin position="52"/>
        <end position="66"/>
    </location>
</feature>
<dbReference type="GeneID" id="83207321"/>
<feature type="region of interest" description="Disordered" evidence="1">
    <location>
        <begin position="535"/>
        <end position="557"/>
    </location>
</feature>
<gene>
    <name evidence="2" type="ORF">N7468_010722</name>
</gene>
<proteinExistence type="predicted"/>
<protein>
    <recommendedName>
        <fullName evidence="4">Transcription factor 25</fullName>
    </recommendedName>
</protein>
<dbReference type="GO" id="GO:1990112">
    <property type="term" value="C:RQC complex"/>
    <property type="evidence" value="ECO:0007669"/>
    <property type="project" value="TreeGrafter"/>
</dbReference>
<dbReference type="PANTHER" id="PTHR22684">
    <property type="entry name" value="NULP1-RELATED"/>
    <property type="match status" value="1"/>
</dbReference>
<dbReference type="InterPro" id="IPR011990">
    <property type="entry name" value="TPR-like_helical_dom_sf"/>
</dbReference>
<feature type="region of interest" description="Disordered" evidence="1">
    <location>
        <begin position="1"/>
        <end position="110"/>
    </location>
</feature>
<evidence type="ECO:0000313" key="2">
    <source>
        <dbReference type="EMBL" id="KAJ5215043.1"/>
    </source>
</evidence>
<dbReference type="OrthoDB" id="205993at2759"/>
<reference evidence="2" key="2">
    <citation type="journal article" date="2023" name="IMA Fungus">
        <title>Comparative genomic study of the Penicillium genus elucidates a diverse pangenome and 15 lateral gene transfer events.</title>
        <authorList>
            <person name="Petersen C."/>
            <person name="Sorensen T."/>
            <person name="Nielsen M.R."/>
            <person name="Sondergaard T.E."/>
            <person name="Sorensen J.L."/>
            <person name="Fitzpatrick D.A."/>
            <person name="Frisvad J.C."/>
            <person name="Nielsen K.L."/>
        </authorList>
    </citation>
    <scope>NUCLEOTIDE SEQUENCE</scope>
    <source>
        <strain evidence="2">IBT 19713</strain>
    </source>
</reference>
<dbReference type="InterPro" id="IPR006994">
    <property type="entry name" value="TCF25/Rqc1"/>
</dbReference>
<dbReference type="EMBL" id="JAPQKS010000009">
    <property type="protein sequence ID" value="KAJ5215043.1"/>
    <property type="molecule type" value="Genomic_DNA"/>
</dbReference>
<dbReference type="PANTHER" id="PTHR22684:SF0">
    <property type="entry name" value="RIBOSOME QUALITY CONTROL COMPLEX SUBUNIT TCF25"/>
    <property type="match status" value="1"/>
</dbReference>
<accession>A0A9W9T9Z5</accession>
<dbReference type="GO" id="GO:1990116">
    <property type="term" value="P:ribosome-associated ubiquitin-dependent protein catabolic process"/>
    <property type="evidence" value="ECO:0007669"/>
    <property type="project" value="TreeGrafter"/>
</dbReference>
<organism evidence="2 3">
    <name type="scientific">Penicillium chermesinum</name>
    <dbReference type="NCBI Taxonomy" id="63820"/>
    <lineage>
        <taxon>Eukaryota</taxon>
        <taxon>Fungi</taxon>
        <taxon>Dikarya</taxon>
        <taxon>Ascomycota</taxon>
        <taxon>Pezizomycotina</taxon>
        <taxon>Eurotiomycetes</taxon>
        <taxon>Eurotiomycetidae</taxon>
        <taxon>Eurotiales</taxon>
        <taxon>Aspergillaceae</taxon>
        <taxon>Penicillium</taxon>
    </lineage>
</organism>
<reference evidence="2" key="1">
    <citation type="submission" date="2022-11" db="EMBL/GenBank/DDBJ databases">
        <authorList>
            <person name="Petersen C."/>
        </authorList>
    </citation>
    <scope>NUCLEOTIDE SEQUENCE</scope>
    <source>
        <strain evidence="2">IBT 19713</strain>
    </source>
</reference>
<dbReference type="Proteomes" id="UP001150941">
    <property type="component" value="Unassembled WGS sequence"/>
</dbReference>
<feature type="compositionally biased region" description="Basic and acidic residues" evidence="1">
    <location>
        <begin position="11"/>
        <end position="22"/>
    </location>
</feature>
<evidence type="ECO:0008006" key="4">
    <source>
        <dbReference type="Google" id="ProtNLM"/>
    </source>
</evidence>
<sequence>MSSRAIRKLQKLREQELQHSSDQEDDSTDDNAPHAKPTFNAFDLLNAGLGDEGGEESEPEENEEDAPLDRAAPEPARPRPPKSASKKKKKKAKKTKAQASAQDPKQSNDAQLDEIDRALKDLNVKAPAGADFPTTTANQHNNYPKTTSEVLSIEPKHLNATNEMRKLFGNVVLENFEEDTGPRRRPDRTQNLPLNEALLGKHCPASRGKSLKGTKLRRNALMQGHDDWPFAPSGGLGMIVDNSLSPNPDCTVYRIVHNTAYKDVQNQFDMCVESMEPQRLISLLQYNPYHISTLLQVSELAKHQGDHSVAADLLERALFNIGRSAHSSFEARLKEGQARLDFSWFGNRELWLAGWRYIANLAMKGTWRTAYEWSKLLLGLNDSDPYCMRLLIDHLTRFVDEWADLPNIQCSLVIAYMRLNKPQESRQQLRHAMSCYPWIFTRLAQELDFQHIPKEIWGVTPPDQAHELLTELYILRAKDLWNTPEAVSLVVEVADTLTEKVKAEAPAITLDIARHVILSDKPSVTAHVPPRFFQGRMSASDPLPPPSAEPEAFHRDGTRSDLAARLRDEAPEWVRNLLMQMDLRAPRAGPRPDGDEWDFAPPEPEANETDDDEIQDWSDEHSDAHAIDLLARGLRGDQQALLRWLDFEGLEALEMFLLEFGVDRGNWNDVDRSPLMDYLEALQAVRPESVRVGVLRRIQETIGSFARTILENELQMLEDGDYEAEDSL</sequence>
<dbReference type="Pfam" id="PF04910">
    <property type="entry name" value="Tcf25"/>
    <property type="match status" value="1"/>
</dbReference>
<feature type="region of interest" description="Disordered" evidence="1">
    <location>
        <begin position="585"/>
        <end position="613"/>
    </location>
</feature>